<dbReference type="GO" id="GO:0006334">
    <property type="term" value="P:nucleosome assembly"/>
    <property type="evidence" value="ECO:0007669"/>
    <property type="project" value="InterPro"/>
</dbReference>
<evidence type="ECO:0000256" key="2">
    <source>
        <dbReference type="ARBA" id="ARBA00023125"/>
    </source>
</evidence>
<dbReference type="InterPro" id="IPR036388">
    <property type="entry name" value="WH-like_DNA-bd_sf"/>
</dbReference>
<name>A0A8B7RKR4_HIPAR</name>
<evidence type="ECO:0000256" key="5">
    <source>
        <dbReference type="ARBA" id="ARBA00073462"/>
    </source>
</evidence>
<dbReference type="Pfam" id="PF00538">
    <property type="entry name" value="Linker_histone"/>
    <property type="match status" value="1"/>
</dbReference>
<evidence type="ECO:0000313" key="11">
    <source>
        <dbReference type="Proteomes" id="UP000694851"/>
    </source>
</evidence>
<proteinExistence type="predicted"/>
<feature type="region of interest" description="Disordered" evidence="9">
    <location>
        <begin position="84"/>
        <end position="279"/>
    </location>
</feature>
<dbReference type="Proteomes" id="UP000694851">
    <property type="component" value="Unplaced"/>
</dbReference>
<evidence type="ECO:0000313" key="12">
    <source>
        <dbReference type="RefSeq" id="XP_019501497.1"/>
    </source>
</evidence>
<dbReference type="GO" id="GO:0003677">
    <property type="term" value="F:DNA binding"/>
    <property type="evidence" value="ECO:0007669"/>
    <property type="project" value="UniProtKB-KW"/>
</dbReference>
<dbReference type="GO" id="GO:0030527">
    <property type="term" value="F:structural constituent of chromatin"/>
    <property type="evidence" value="ECO:0007669"/>
    <property type="project" value="UniProtKB-ARBA"/>
</dbReference>
<evidence type="ECO:0000256" key="6">
    <source>
        <dbReference type="ARBA" id="ARBA00078404"/>
    </source>
</evidence>
<evidence type="ECO:0000256" key="9">
    <source>
        <dbReference type="SAM" id="MobiDB-lite"/>
    </source>
</evidence>
<feature type="domain" description="H15" evidence="10">
    <location>
        <begin position="20"/>
        <end position="98"/>
    </location>
</feature>
<dbReference type="GeneID" id="109384525"/>
<dbReference type="OrthoDB" id="1110759at2759"/>
<feature type="compositionally biased region" description="Basic residues" evidence="9">
    <location>
        <begin position="97"/>
        <end position="106"/>
    </location>
</feature>
<dbReference type="PROSITE" id="PS51504">
    <property type="entry name" value="H15"/>
    <property type="match status" value="1"/>
</dbReference>
<dbReference type="KEGG" id="hai:109384525"/>
<feature type="compositionally biased region" description="Basic and acidic residues" evidence="9">
    <location>
        <begin position="117"/>
        <end position="139"/>
    </location>
</feature>
<gene>
    <name evidence="12" type="primary">LOC109384525</name>
</gene>
<evidence type="ECO:0000256" key="7">
    <source>
        <dbReference type="ARBA" id="ARBA00078520"/>
    </source>
</evidence>
<dbReference type="GO" id="GO:0005634">
    <property type="term" value="C:nucleus"/>
    <property type="evidence" value="ECO:0007669"/>
    <property type="project" value="UniProtKB-ARBA"/>
</dbReference>
<keyword evidence="3" id="KW-0539">Nucleus</keyword>
<dbReference type="RefSeq" id="XP_019501497.1">
    <property type="nucleotide sequence ID" value="XM_019645952.1"/>
</dbReference>
<dbReference type="Gene3D" id="1.10.10.10">
    <property type="entry name" value="Winged helix-like DNA-binding domain superfamily/Winged helix DNA-binding domain"/>
    <property type="match status" value="1"/>
</dbReference>
<sequence>MAGRCGGGPSHRGVIRAPPRHPTMLRMVLEALQAGEQRRGTSVMAIKVYILQKYPTVDAIRLKYLLKRALDTGMQRGLLVRPTNSKAKGATGSFKLVPKHKKKIQPRKTATVTVPRRPGEVKEEAPQKDGQTKNGEARVGKARKAPQQPDKATNAPLGASGPQGKSKVKGRRSSPDAKAHRRTKAGSQSSKPTVTKSKSGAASQAKKKMENKVPKEAAAQGAGEGPKAKAAAPPKGGGSKTVPVPLTRKTEVLKGPRRPGKPTKASSSKGASKKAEAKS</sequence>
<dbReference type="FunFam" id="1.10.10.10:FF:000393">
    <property type="entry name" value="Oocyte-specific H1 histone"/>
    <property type="match status" value="1"/>
</dbReference>
<dbReference type="SUPFAM" id="SSF46785">
    <property type="entry name" value="Winged helix' DNA-binding domain"/>
    <property type="match status" value="1"/>
</dbReference>
<protein>
    <recommendedName>
        <fullName evidence="5">Histone H1.8</fullName>
    </recommendedName>
    <alternativeName>
        <fullName evidence="8">Histone H1oo</fullName>
    </alternativeName>
    <alternativeName>
        <fullName evidence="6">Oocyte-specific histone H1</fullName>
    </alternativeName>
    <alternativeName>
        <fullName evidence="7">Oocyte-specific linker histone H1</fullName>
    </alternativeName>
</protein>
<dbReference type="InterPro" id="IPR005818">
    <property type="entry name" value="Histone_H1/H5_H15"/>
</dbReference>
<keyword evidence="1" id="KW-0158">Chromosome</keyword>
<reference evidence="12" key="1">
    <citation type="submission" date="2025-08" db="UniProtKB">
        <authorList>
            <consortium name="RefSeq"/>
        </authorList>
    </citation>
    <scope>IDENTIFICATION</scope>
    <source>
        <tissue evidence="12">Muscle</tissue>
    </source>
</reference>
<feature type="compositionally biased region" description="Polar residues" evidence="9">
    <location>
        <begin position="185"/>
        <end position="195"/>
    </location>
</feature>
<dbReference type="GO" id="GO:0000786">
    <property type="term" value="C:nucleosome"/>
    <property type="evidence" value="ECO:0007669"/>
    <property type="project" value="InterPro"/>
</dbReference>
<accession>A0A8B7RKR4</accession>
<keyword evidence="11" id="KW-1185">Reference proteome</keyword>
<dbReference type="InterPro" id="IPR036390">
    <property type="entry name" value="WH_DNA-bd_sf"/>
</dbReference>
<evidence type="ECO:0000256" key="3">
    <source>
        <dbReference type="ARBA" id="ARBA00023242"/>
    </source>
</evidence>
<keyword evidence="2" id="KW-0238">DNA-binding</keyword>
<organism evidence="11 12">
    <name type="scientific">Hipposideros armiger</name>
    <name type="common">Great Himalayan leaf-nosed bat</name>
    <dbReference type="NCBI Taxonomy" id="186990"/>
    <lineage>
        <taxon>Eukaryota</taxon>
        <taxon>Metazoa</taxon>
        <taxon>Chordata</taxon>
        <taxon>Craniata</taxon>
        <taxon>Vertebrata</taxon>
        <taxon>Euteleostomi</taxon>
        <taxon>Mammalia</taxon>
        <taxon>Eutheria</taxon>
        <taxon>Laurasiatheria</taxon>
        <taxon>Chiroptera</taxon>
        <taxon>Yinpterochiroptera</taxon>
        <taxon>Rhinolophoidea</taxon>
        <taxon>Hipposideridae</taxon>
        <taxon>Hipposideros</taxon>
    </lineage>
</organism>
<evidence type="ECO:0000256" key="4">
    <source>
        <dbReference type="ARBA" id="ARBA00056213"/>
    </source>
</evidence>
<dbReference type="CDD" id="cd00073">
    <property type="entry name" value="H15"/>
    <property type="match status" value="1"/>
</dbReference>
<dbReference type="SMART" id="SM00526">
    <property type="entry name" value="H15"/>
    <property type="match status" value="1"/>
</dbReference>
<evidence type="ECO:0000256" key="8">
    <source>
        <dbReference type="ARBA" id="ARBA00080360"/>
    </source>
</evidence>
<comment type="function">
    <text evidence="4">May play a key role in the control of gene expression during oogenesis and early embryogenesis, presumably through the perturbation of chromatin structure. Essential for meiotic maturation of germinal vesicle-stage oocytes. The somatic type linker histone H1c is rapidly replaced by H1oo in a donor nucleus transplanted into an oocyte. The greater mobility of H1oo as compared to H1c may contribute to this rapid replacement and increased instability of the embryonic chromatin structure. The rapid replacement of H1c with H1oo may play an important role in nuclear remodeling.</text>
</comment>
<evidence type="ECO:0000256" key="1">
    <source>
        <dbReference type="ARBA" id="ARBA00022454"/>
    </source>
</evidence>
<dbReference type="AlphaFoldDB" id="A0A8B7RKR4"/>
<evidence type="ECO:0000259" key="10">
    <source>
        <dbReference type="PROSITE" id="PS51504"/>
    </source>
</evidence>